<evidence type="ECO:0000256" key="5">
    <source>
        <dbReference type="ARBA" id="ARBA00022801"/>
    </source>
</evidence>
<evidence type="ECO:0000256" key="2">
    <source>
        <dbReference type="ARBA" id="ARBA00011738"/>
    </source>
</evidence>
<evidence type="ECO:0000256" key="1">
    <source>
        <dbReference type="ARBA" id="ARBA00008023"/>
    </source>
</evidence>
<dbReference type="GO" id="GO:0046872">
    <property type="term" value="F:metal ion binding"/>
    <property type="evidence" value="ECO:0007669"/>
    <property type="project" value="UniProtKB-KW"/>
</dbReference>
<evidence type="ECO:0000313" key="12">
    <source>
        <dbReference type="EMBL" id="RTH26390.1"/>
    </source>
</evidence>
<dbReference type="HAMAP" id="MF_01405">
    <property type="entry name" value="Non_canon_purine_NTPase"/>
    <property type="match status" value="1"/>
</dbReference>
<comment type="caution">
    <text evidence="12">The sequence shown here is derived from an EMBL/GenBank/DDBJ whole genome shotgun (WGS) entry which is preliminary data.</text>
</comment>
<dbReference type="PANTHER" id="PTHR11067">
    <property type="entry name" value="INOSINE TRIPHOSPHATE PYROPHOSPHATASE/HAM1 PROTEIN"/>
    <property type="match status" value="1"/>
</dbReference>
<accession>A0A430RZ40</accession>
<comment type="subunit">
    <text evidence="2 10">Homodimer.</text>
</comment>
<feature type="active site" description="Proton acceptor" evidence="10">
    <location>
        <position position="72"/>
    </location>
</feature>
<evidence type="ECO:0000256" key="3">
    <source>
        <dbReference type="ARBA" id="ARBA00022723"/>
    </source>
</evidence>
<dbReference type="NCBIfam" id="TIGR00042">
    <property type="entry name" value="RdgB/HAM1 family non-canonical purine NTP pyrophosphatase"/>
    <property type="match status" value="1"/>
</dbReference>
<feature type="binding site" evidence="10">
    <location>
        <begin position="11"/>
        <end position="16"/>
    </location>
    <ligand>
        <name>substrate</name>
    </ligand>
</feature>
<evidence type="ECO:0000256" key="10">
    <source>
        <dbReference type="HAMAP-Rule" id="MF_01405"/>
    </source>
</evidence>
<sequence>MLEGMRLVLATSNPGKVRELKKGLAPLGWTLLSLADFPLRMPKEEGATFLENALLKAAYVAKATGLPALADDSGLVVPALGGEPGVYSARYGGRETDRERNVYLLERMRHLKGEERKARFVAVLVLAYPDGHVEAYEGQVEGYILEAPRGEGGFGYDPLFYVPEAGKTFAEMSLEEKAQYSHRGQAIRALLKAYEHGPPPREISQLE</sequence>
<dbReference type="InterPro" id="IPR020922">
    <property type="entry name" value="dITP/XTP_pyrophosphatase"/>
</dbReference>
<dbReference type="GO" id="GO:0000166">
    <property type="term" value="F:nucleotide binding"/>
    <property type="evidence" value="ECO:0007669"/>
    <property type="project" value="UniProtKB-KW"/>
</dbReference>
<dbReference type="GO" id="GO:0009117">
    <property type="term" value="P:nucleotide metabolic process"/>
    <property type="evidence" value="ECO:0007669"/>
    <property type="project" value="UniProtKB-KW"/>
</dbReference>
<comment type="cofactor">
    <cofactor evidence="10">
        <name>Mg(2+)</name>
        <dbReference type="ChEBI" id="CHEBI:18420"/>
    </cofactor>
    <text evidence="10">Binds 1 Mg(2+) ion per subunit.</text>
</comment>
<name>A0A430RZ40_THESC</name>
<evidence type="ECO:0000256" key="11">
    <source>
        <dbReference type="RuleBase" id="RU003781"/>
    </source>
</evidence>
<comment type="catalytic activity">
    <reaction evidence="8 10">
        <text>dITP + H2O = dIMP + diphosphate + H(+)</text>
        <dbReference type="Rhea" id="RHEA:28342"/>
        <dbReference type="ChEBI" id="CHEBI:15377"/>
        <dbReference type="ChEBI" id="CHEBI:15378"/>
        <dbReference type="ChEBI" id="CHEBI:33019"/>
        <dbReference type="ChEBI" id="CHEBI:61194"/>
        <dbReference type="ChEBI" id="CHEBI:61382"/>
        <dbReference type="EC" id="3.6.1.66"/>
    </reaction>
</comment>
<evidence type="ECO:0000256" key="7">
    <source>
        <dbReference type="ARBA" id="ARBA00023080"/>
    </source>
</evidence>
<dbReference type="GO" id="GO:0036220">
    <property type="term" value="F:ITP diphosphatase activity"/>
    <property type="evidence" value="ECO:0007669"/>
    <property type="project" value="UniProtKB-UniRule"/>
</dbReference>
<comment type="similarity">
    <text evidence="1 10 11">Belongs to the HAM1 NTPase family.</text>
</comment>
<dbReference type="EC" id="3.6.1.66" evidence="10"/>
<dbReference type="GO" id="GO:0036222">
    <property type="term" value="F:XTP diphosphatase activity"/>
    <property type="evidence" value="ECO:0007669"/>
    <property type="project" value="UniProtKB-UniRule"/>
</dbReference>
<comment type="catalytic activity">
    <reaction evidence="9 10">
        <text>XTP + H2O = XMP + diphosphate + H(+)</text>
        <dbReference type="Rhea" id="RHEA:28610"/>
        <dbReference type="ChEBI" id="CHEBI:15377"/>
        <dbReference type="ChEBI" id="CHEBI:15378"/>
        <dbReference type="ChEBI" id="CHEBI:33019"/>
        <dbReference type="ChEBI" id="CHEBI:57464"/>
        <dbReference type="ChEBI" id="CHEBI:61314"/>
        <dbReference type="EC" id="3.6.1.66"/>
    </reaction>
</comment>
<dbReference type="PANTHER" id="PTHR11067:SF9">
    <property type="entry name" value="INOSINE TRIPHOSPHATE PYROPHOSPHATASE"/>
    <property type="match status" value="1"/>
</dbReference>
<comment type="caution">
    <text evidence="10">Lacks conserved residue(s) required for the propagation of feature annotation.</text>
</comment>
<dbReference type="GO" id="GO:0017111">
    <property type="term" value="F:ribonucleoside triphosphate phosphatase activity"/>
    <property type="evidence" value="ECO:0007669"/>
    <property type="project" value="InterPro"/>
</dbReference>
<protein>
    <recommendedName>
        <fullName evidence="10">dITP/XTP pyrophosphatase</fullName>
        <ecNumber evidence="10">3.6.1.66</ecNumber>
    </recommendedName>
    <alternativeName>
        <fullName evidence="10">Non-canonical purine NTP pyrophosphatase</fullName>
    </alternativeName>
    <alternativeName>
        <fullName evidence="10">Non-standard purine NTP pyrophosphatase</fullName>
    </alternativeName>
    <alternativeName>
        <fullName evidence="10">Nucleoside-triphosphate diphosphatase</fullName>
    </alternativeName>
    <alternativeName>
        <fullName evidence="10">Nucleoside-triphosphate pyrophosphatase</fullName>
        <shortName evidence="10">NTPase</shortName>
    </alternativeName>
</protein>
<evidence type="ECO:0000256" key="8">
    <source>
        <dbReference type="ARBA" id="ARBA00051875"/>
    </source>
</evidence>
<comment type="function">
    <text evidence="10">Pyrophosphatase that catalyzes the hydrolysis of nucleoside triphosphates to their monophosphate derivatives, with a high preference for the non-canonical purine nucleotides XTP (xanthosine triphosphate), dITP (deoxyinosine triphosphate) and ITP. Seems to function as a house-cleaning enzyme that removes non-canonical purine nucleotides from the nucleotide pool, thus preventing their incorporation into DNA/RNA and avoiding chromosomal lesions.</text>
</comment>
<feature type="binding site" evidence="10">
    <location>
        <position position="177"/>
    </location>
    <ligand>
        <name>substrate</name>
    </ligand>
</feature>
<organism evidence="12 13">
    <name type="scientific">Thermus scotoductus</name>
    <dbReference type="NCBI Taxonomy" id="37636"/>
    <lineage>
        <taxon>Bacteria</taxon>
        <taxon>Thermotogati</taxon>
        <taxon>Deinococcota</taxon>
        <taxon>Deinococci</taxon>
        <taxon>Thermales</taxon>
        <taxon>Thermaceae</taxon>
        <taxon>Thermus</taxon>
    </lineage>
</organism>
<dbReference type="FunFam" id="3.90.950.10:FF:000001">
    <property type="entry name" value="dITP/XTP pyrophosphatase"/>
    <property type="match status" value="1"/>
</dbReference>
<reference evidence="12 13" key="1">
    <citation type="journal article" date="2019" name="Extremophiles">
        <title>Biogeography of thermophiles and predominance of Thermus scotoductus in domestic water heaters.</title>
        <authorList>
            <person name="Wilpiszeski R.L."/>
            <person name="Zhang Z."/>
            <person name="House C.H."/>
        </authorList>
    </citation>
    <scope>NUCLEOTIDE SEQUENCE [LARGE SCALE GENOMIC DNA]</scope>
    <source>
        <strain evidence="12 13">27_S27</strain>
    </source>
</reference>
<dbReference type="NCBIfam" id="NF011397">
    <property type="entry name" value="PRK14822.1"/>
    <property type="match status" value="1"/>
</dbReference>
<feature type="binding site" evidence="10">
    <location>
        <position position="72"/>
    </location>
    <ligand>
        <name>Mg(2+)</name>
        <dbReference type="ChEBI" id="CHEBI:18420"/>
    </ligand>
</feature>
<proteinExistence type="inferred from homology"/>
<evidence type="ECO:0000313" key="13">
    <source>
        <dbReference type="Proteomes" id="UP000286712"/>
    </source>
</evidence>
<keyword evidence="4 10" id="KW-0547">Nucleotide-binding</keyword>
<dbReference type="InterPro" id="IPR029001">
    <property type="entry name" value="ITPase-like_fam"/>
</dbReference>
<comment type="catalytic activity">
    <reaction evidence="10">
        <text>ITP + H2O = IMP + diphosphate + H(+)</text>
        <dbReference type="Rhea" id="RHEA:29399"/>
        <dbReference type="ChEBI" id="CHEBI:15377"/>
        <dbReference type="ChEBI" id="CHEBI:15378"/>
        <dbReference type="ChEBI" id="CHEBI:33019"/>
        <dbReference type="ChEBI" id="CHEBI:58053"/>
        <dbReference type="ChEBI" id="CHEBI:61402"/>
        <dbReference type="EC" id="3.6.1.66"/>
    </reaction>
</comment>
<dbReference type="CDD" id="cd00515">
    <property type="entry name" value="HAM1"/>
    <property type="match status" value="1"/>
</dbReference>
<keyword evidence="5 10" id="KW-0378">Hydrolase</keyword>
<dbReference type="Proteomes" id="UP000286712">
    <property type="component" value="Unassembled WGS sequence"/>
</dbReference>
<dbReference type="AlphaFoldDB" id="A0A430RZ40"/>
<dbReference type="EMBL" id="PELW01000111">
    <property type="protein sequence ID" value="RTH26390.1"/>
    <property type="molecule type" value="Genomic_DNA"/>
</dbReference>
<dbReference type="GO" id="GO:0009146">
    <property type="term" value="P:purine nucleoside triphosphate catabolic process"/>
    <property type="evidence" value="ECO:0007669"/>
    <property type="project" value="UniProtKB-UniRule"/>
</dbReference>
<dbReference type="InterPro" id="IPR002637">
    <property type="entry name" value="RdgB/HAM1"/>
</dbReference>
<feature type="binding site" evidence="10">
    <location>
        <begin position="182"/>
        <end position="183"/>
    </location>
    <ligand>
        <name>substrate</name>
    </ligand>
</feature>
<gene>
    <name evidence="12" type="ORF">CSW40_04965</name>
</gene>
<dbReference type="Gene3D" id="3.90.950.10">
    <property type="match status" value="1"/>
</dbReference>
<keyword evidence="7 10" id="KW-0546">Nucleotide metabolism</keyword>
<dbReference type="SUPFAM" id="SSF52972">
    <property type="entry name" value="ITPase-like"/>
    <property type="match status" value="1"/>
</dbReference>
<keyword evidence="6 10" id="KW-0460">Magnesium</keyword>
<evidence type="ECO:0000256" key="6">
    <source>
        <dbReference type="ARBA" id="ARBA00022842"/>
    </source>
</evidence>
<evidence type="ECO:0000256" key="9">
    <source>
        <dbReference type="ARBA" id="ARBA00052017"/>
    </source>
</evidence>
<dbReference type="GO" id="GO:0005829">
    <property type="term" value="C:cytosol"/>
    <property type="evidence" value="ECO:0007669"/>
    <property type="project" value="TreeGrafter"/>
</dbReference>
<keyword evidence="3 10" id="KW-0479">Metal-binding</keyword>
<evidence type="ECO:0000256" key="4">
    <source>
        <dbReference type="ARBA" id="ARBA00022741"/>
    </source>
</evidence>
<feature type="binding site" evidence="10">
    <location>
        <begin position="154"/>
        <end position="157"/>
    </location>
    <ligand>
        <name>substrate</name>
    </ligand>
</feature>
<dbReference type="GO" id="GO:0035870">
    <property type="term" value="F:dITP diphosphatase activity"/>
    <property type="evidence" value="ECO:0007669"/>
    <property type="project" value="UniProtKB-UniRule"/>
</dbReference>
<feature type="binding site" evidence="10">
    <location>
        <position position="73"/>
    </location>
    <ligand>
        <name>substrate</name>
    </ligand>
</feature>
<dbReference type="Pfam" id="PF01725">
    <property type="entry name" value="Ham1p_like"/>
    <property type="match status" value="1"/>
</dbReference>